<dbReference type="AlphaFoldDB" id="A0A2S4ZWY6"/>
<feature type="chain" id="PRO_5015516114" description="IgGFc-binding protein N-terminal domain-containing protein" evidence="1">
    <location>
        <begin position="30"/>
        <end position="801"/>
    </location>
</feature>
<accession>A0A2S4ZWY6</accession>
<reference evidence="3 4" key="1">
    <citation type="submission" date="2018-01" db="EMBL/GenBank/DDBJ databases">
        <authorList>
            <person name="Gaut B.S."/>
            <person name="Morton B.R."/>
            <person name="Clegg M.T."/>
            <person name="Duvall M.R."/>
        </authorList>
    </citation>
    <scope>NUCLEOTIDE SEQUENCE [LARGE SCALE GENOMIC DNA]</scope>
    <source>
        <strain evidence="3 4">HR-AV</strain>
    </source>
</reference>
<dbReference type="NCBIfam" id="TIGR04131">
    <property type="entry name" value="Bac_Flav_CTERM"/>
    <property type="match status" value="1"/>
</dbReference>
<proteinExistence type="predicted"/>
<gene>
    <name evidence="3" type="ORF">C3K47_18180</name>
</gene>
<evidence type="ECO:0000313" key="3">
    <source>
        <dbReference type="EMBL" id="POY34880.1"/>
    </source>
</evidence>
<dbReference type="RefSeq" id="WP_103790590.1">
    <property type="nucleotide sequence ID" value="NZ_PQVF01000017.1"/>
</dbReference>
<dbReference type="InterPro" id="IPR035234">
    <property type="entry name" value="IgGFc-bd_N"/>
</dbReference>
<dbReference type="InterPro" id="IPR013783">
    <property type="entry name" value="Ig-like_fold"/>
</dbReference>
<dbReference type="EMBL" id="PQVF01000017">
    <property type="protein sequence ID" value="POY34880.1"/>
    <property type="molecule type" value="Genomic_DNA"/>
</dbReference>
<dbReference type="Gene3D" id="2.60.40.10">
    <property type="entry name" value="Immunoglobulins"/>
    <property type="match status" value="1"/>
</dbReference>
<organism evidence="3 4">
    <name type="scientific">Solitalea longa</name>
    <dbReference type="NCBI Taxonomy" id="2079460"/>
    <lineage>
        <taxon>Bacteria</taxon>
        <taxon>Pseudomonadati</taxon>
        <taxon>Bacteroidota</taxon>
        <taxon>Sphingobacteriia</taxon>
        <taxon>Sphingobacteriales</taxon>
        <taxon>Sphingobacteriaceae</taxon>
        <taxon>Solitalea</taxon>
    </lineage>
</organism>
<feature type="domain" description="IgGFc-binding protein N-terminal" evidence="2">
    <location>
        <begin position="133"/>
        <end position="428"/>
    </location>
</feature>
<evidence type="ECO:0000313" key="4">
    <source>
        <dbReference type="Proteomes" id="UP000236893"/>
    </source>
</evidence>
<dbReference type="Pfam" id="PF13585">
    <property type="entry name" value="CHU_C"/>
    <property type="match status" value="1"/>
</dbReference>
<dbReference type="PANTHER" id="PTHR46534:SF1">
    <property type="entry name" value="IGGFC-BINDING PROTEIN N-TERMINAL DOMAIN-CONTAINING PROTEIN"/>
    <property type="match status" value="1"/>
</dbReference>
<keyword evidence="4" id="KW-1185">Reference proteome</keyword>
<evidence type="ECO:0000259" key="2">
    <source>
        <dbReference type="Pfam" id="PF17517"/>
    </source>
</evidence>
<dbReference type="Proteomes" id="UP000236893">
    <property type="component" value="Unassembled WGS sequence"/>
</dbReference>
<feature type="signal peptide" evidence="1">
    <location>
        <begin position="1"/>
        <end position="29"/>
    </location>
</feature>
<dbReference type="Pfam" id="PF17517">
    <property type="entry name" value="IgGFc_binding"/>
    <property type="match status" value="1"/>
</dbReference>
<dbReference type="InterPro" id="IPR026341">
    <property type="entry name" value="T9SS_type_B"/>
</dbReference>
<keyword evidence="1" id="KW-0732">Signal</keyword>
<dbReference type="PANTHER" id="PTHR46534">
    <property type="entry name" value="IGGFC_BINDING DOMAIN-CONTAINING PROTEIN"/>
    <property type="match status" value="1"/>
</dbReference>
<evidence type="ECO:0000256" key="1">
    <source>
        <dbReference type="SAM" id="SignalP"/>
    </source>
</evidence>
<protein>
    <recommendedName>
        <fullName evidence="2">IgGFc-binding protein N-terminal domain-containing protein</fullName>
    </recommendedName>
</protein>
<name>A0A2S4ZWY6_9SPHI</name>
<comment type="caution">
    <text evidence="3">The sequence shown here is derived from an EMBL/GenBank/DDBJ whole genome shotgun (WGS) entry which is preliminary data.</text>
</comment>
<dbReference type="OrthoDB" id="7794186at2"/>
<sequence length="801" mass="86857">MLYIRIRNFLPLIYCLGILNAFIPHQSVAQNSNKGTDFWVGFMTHIEGVSGPRGAIMSIYITSDISTSGTVSVPGISSIQTFSVTANTVTTVRIPVGAYVDNQQSVLNRGIHIVSNDPIVVYAHIYAFVISGSTLVLPTNTLGRKYVVSSYRPNASEGGSFSQFMVIATNNNTTVRITPKANTVNGNVAGVSFDVTMNEGDVYEVQSKGDLSGSTVESIGNGNDEETCKRIAVFGGTTWSPLGCPNADTGDNLFQQMYPVNSWGREFITMPFKTRGGDFFRVFAAENGTTVSIDGFNSTLSAGEFIETEMVNKPLHIVADKPISVVQFSVTQVCDGSLGDPEMIILNPVEQNLKRITMYSTNNYQISRNYVNVLIKASGKSSFRINGRPPRTSFTDIGGTAYSYLQEDIQAGSFTLTADSGFNAIVYGFGDIESYGYSAGSNIEDLDKKIIVKSNNIEIQGACIEVPLTFEVVLPYQPSELVWNFGNGLIVTDDNPISTSTKAPFIYEYSNGNAGNQVTFTQAGKYTIQVTSTRPGEAGCEAIDELLYELNIESIPDIRTQPLIETCQRDGLINLLALLSQRPINTYEFSGEAITDSLFNPLLAGPGTHVINLSYKSENGNCSKQISFSINVKTSPIADAGEDVSIDLGESISLSGSLSSDVSSFSWSPLATLDNPNSLTPIANPTENTDYVLTGTAANGCTCKDTVTVRVFSDLKIPNVFSPNSDNLNDTWIIKGIVNYPDADVHVFNRFGDEMFYSHGYAVPWDGRTKGKAIPSATYYYVIRPNSSRLLPISGSVTIVY</sequence>